<dbReference type="GO" id="GO:0008803">
    <property type="term" value="F:bis(5'-nucleosyl)-tetraphosphatase (symmetrical) activity"/>
    <property type="evidence" value="ECO:0007669"/>
    <property type="project" value="TreeGrafter"/>
</dbReference>
<dbReference type="GO" id="GO:0016791">
    <property type="term" value="F:phosphatase activity"/>
    <property type="evidence" value="ECO:0007669"/>
    <property type="project" value="TreeGrafter"/>
</dbReference>
<sequence length="245" mass="27814">MGDLPQRIVAISDVHGCTEELSELLEKVSAHPRELILLGDYVDSGPDSAGAVRTVMTWVQEGAVALLGNHDELFLQWLQGVEELFYYGRVGGMKTINSFLRELGHQPVEYEELLRDREREEEIRRSIREAFEAEIQFLAERPLTAQREGILFVHAGIEPKKGLEKTRREQLLHIRDEFIYGYEGEQIVVFGHTRTRRIHGTDDVYFGPNRVIGIDGGCAFGGQLNALVVENGQFETAHVASRERR</sequence>
<dbReference type="AlphaFoldDB" id="A0A1Y3PNE1"/>
<dbReference type="EMBL" id="LZRT01000055">
    <property type="protein sequence ID" value="OUM88902.1"/>
    <property type="molecule type" value="Genomic_DNA"/>
</dbReference>
<dbReference type="InterPro" id="IPR029052">
    <property type="entry name" value="Metallo-depent_PP-like"/>
</dbReference>
<gene>
    <name evidence="2" type="ORF">BAA01_16440</name>
</gene>
<dbReference type="Proteomes" id="UP000196475">
    <property type="component" value="Unassembled WGS sequence"/>
</dbReference>
<dbReference type="Gene3D" id="3.60.21.10">
    <property type="match status" value="1"/>
</dbReference>
<organism evidence="2 3">
    <name type="scientific">Bacillus thermozeamaize</name>
    <dbReference type="NCBI Taxonomy" id="230954"/>
    <lineage>
        <taxon>Bacteria</taxon>
        <taxon>Bacillati</taxon>
        <taxon>Bacillota</taxon>
        <taxon>Bacilli</taxon>
        <taxon>Bacillales</taxon>
        <taxon>Bacillaceae</taxon>
        <taxon>Bacillus</taxon>
    </lineage>
</organism>
<dbReference type="GO" id="GO:0110154">
    <property type="term" value="P:RNA decapping"/>
    <property type="evidence" value="ECO:0007669"/>
    <property type="project" value="TreeGrafter"/>
</dbReference>
<evidence type="ECO:0000313" key="3">
    <source>
        <dbReference type="Proteomes" id="UP000196475"/>
    </source>
</evidence>
<accession>A0A1Y3PNE1</accession>
<dbReference type="InterPro" id="IPR004843">
    <property type="entry name" value="Calcineurin-like_PHP"/>
</dbReference>
<dbReference type="GO" id="GO:0005737">
    <property type="term" value="C:cytoplasm"/>
    <property type="evidence" value="ECO:0007669"/>
    <property type="project" value="TreeGrafter"/>
</dbReference>
<comment type="caution">
    <text evidence="2">The sequence shown here is derived from an EMBL/GenBank/DDBJ whole genome shotgun (WGS) entry which is preliminary data.</text>
</comment>
<evidence type="ECO:0000259" key="1">
    <source>
        <dbReference type="Pfam" id="PF00149"/>
    </source>
</evidence>
<dbReference type="Pfam" id="PF00149">
    <property type="entry name" value="Metallophos"/>
    <property type="match status" value="1"/>
</dbReference>
<dbReference type="SUPFAM" id="SSF56300">
    <property type="entry name" value="Metallo-dependent phosphatases"/>
    <property type="match status" value="1"/>
</dbReference>
<name>A0A1Y3PNE1_9BACI</name>
<dbReference type="PANTHER" id="PTHR42850">
    <property type="entry name" value="METALLOPHOSPHOESTERASE"/>
    <property type="match status" value="1"/>
</dbReference>
<dbReference type="PANTHER" id="PTHR42850:SF4">
    <property type="entry name" value="ZINC-DEPENDENT ENDOPOLYPHOSPHATASE"/>
    <property type="match status" value="1"/>
</dbReference>
<evidence type="ECO:0000313" key="2">
    <source>
        <dbReference type="EMBL" id="OUM88902.1"/>
    </source>
</evidence>
<proteinExistence type="predicted"/>
<feature type="domain" description="Calcineurin-like phosphoesterase" evidence="1">
    <location>
        <begin position="7"/>
        <end position="193"/>
    </location>
</feature>
<reference evidence="3" key="1">
    <citation type="submission" date="2016-06" db="EMBL/GenBank/DDBJ databases">
        <authorList>
            <person name="Nascimento L."/>
            <person name="Pereira R.V."/>
            <person name="Martins L.F."/>
            <person name="Quaggio R.B."/>
            <person name="Silva A.M."/>
            <person name="Setubal J.C."/>
        </authorList>
    </citation>
    <scope>NUCLEOTIDE SEQUENCE [LARGE SCALE GENOMIC DNA]</scope>
</reference>
<dbReference type="InterPro" id="IPR050126">
    <property type="entry name" value="Ap4A_hydrolase"/>
</dbReference>
<protein>
    <recommendedName>
        <fullName evidence="1">Calcineurin-like phosphoesterase domain-containing protein</fullName>
    </recommendedName>
</protein>